<keyword evidence="3" id="KW-1185">Reference proteome</keyword>
<feature type="coiled-coil region" evidence="1">
    <location>
        <begin position="680"/>
        <end position="784"/>
    </location>
</feature>
<keyword evidence="1" id="KW-0175">Coiled coil</keyword>
<reference evidence="3" key="1">
    <citation type="journal article" date="2019" name="Int. J. Syst. Evol. Microbiol.">
        <title>The Global Catalogue of Microorganisms (GCM) 10K type strain sequencing project: providing services to taxonomists for standard genome sequencing and annotation.</title>
        <authorList>
            <consortium name="The Broad Institute Genomics Platform"/>
            <consortium name="The Broad Institute Genome Sequencing Center for Infectious Disease"/>
            <person name="Wu L."/>
            <person name="Ma J."/>
        </authorList>
    </citation>
    <scope>NUCLEOTIDE SEQUENCE [LARGE SCALE GENOMIC DNA]</scope>
    <source>
        <strain evidence="3">JCM 12389</strain>
    </source>
</reference>
<name>A0ABP3L1G2_9BACI</name>
<dbReference type="SUPFAM" id="SSF57997">
    <property type="entry name" value="Tropomyosin"/>
    <property type="match status" value="1"/>
</dbReference>
<dbReference type="PANTHER" id="PTHR37813:SF1">
    <property type="entry name" value="FELS-2 PROPHAGE PROTEIN"/>
    <property type="match status" value="1"/>
</dbReference>
<evidence type="ECO:0000313" key="3">
    <source>
        <dbReference type="Proteomes" id="UP001500880"/>
    </source>
</evidence>
<sequence length="1094" mass="122065">MARRVEGLSIDLDLNTQALNRGLKGAKDSLKTVNSEMKANMSAFDRADQSVEKYETRIQGLNKKLKAQERVTSEARKEYDRMIEKHGEGSKEAEKAAREYNKQAASLNNLDRYVNNATEELEQMRQEQRRAESRLGKLSSGLDTFSGNLDNAGQKMTNFGQTMSASVTAPIVGLGAMAVESTRDFRVNIARLETNAKEAGLGVDVLHKSMKDLNGITGETDSNVEALSNLMATDMNSNQLQQAVDDLSGAVVKFPDTLKIESLADGLQETVATGKAVGPFAELLERMGVDLETFDEGLAEAKESGDELNYALNELNNLDLSKVNKEFRETNKSLVEAREEQYDFQESFAELGEKLEPIATELTERVTDIVDAFNELEPETQDNIIKFAGLAAAAGPAGIALGGVTTTFSNLSKGASKLTDMLGRGSTGGRGLLGRIMSLSRGGVVGLAIGGVAGLGLAINGFIKKTNEAEEVNLDFAKSMSDQAANLEKNVATFERLSDKANVSNDELARLNDLNKRISESSNPGEINELQKQYNNLARESGLSKEELQNLFDANKDIIEQSPDVQTSISETGNKFVESTEKVKEYIDKIRDYSETELEIERAKLLDQQQEALDTLTKKKKEQQAIDTRINNILDAREMTNEEITKSMGEIEEKLRDSKLSEQEWNELKQKQIDLADVKNGKEIDLLEELQNQRKEIKKNIDQEQEKIDKLQATNQQLANIYLKNVGINEEGEKGLKALDKSIEKNKEEILKLQEKRNEKGKLTQEEQKRLEKLRDTTAEQEEQKLKIFEELGIYKNINSLLDAKLSTLSKEEEQKIINLARTRDIKVEEGNILQQLQKKNDKLLEERNNLIKNLEKQGATKYEIREQVSELDKKILKNDNVIKEILKETGLWEQVKDEINLGRNAIDKQSEGIDNVKDNIRDSIGLAGDLNDKLSEPVWKTVSLQYSNTDGPPQGHHVPVGYAVGTNFHPGGVSWLGEEGPELVEHNNKWSLAGFGLFDVPRGAHVYTNDESKKILSALNNIPGHAEGVSPTGEVDRIIGQLNNQSPATSESVVYITMVNEINGRELSRQTFEYDLEFQKQKEMRDMRARGME</sequence>
<evidence type="ECO:0000256" key="1">
    <source>
        <dbReference type="SAM" id="Coils"/>
    </source>
</evidence>
<gene>
    <name evidence="2" type="ORF">GCM10008986_16800</name>
</gene>
<evidence type="ECO:0000313" key="2">
    <source>
        <dbReference type="EMBL" id="GAA0491338.1"/>
    </source>
</evidence>
<evidence type="ECO:0008006" key="4">
    <source>
        <dbReference type="Google" id="ProtNLM"/>
    </source>
</evidence>
<feature type="coiled-coil region" evidence="1">
    <location>
        <begin position="827"/>
        <end position="861"/>
    </location>
</feature>
<feature type="coiled-coil region" evidence="1">
    <location>
        <begin position="44"/>
        <end position="134"/>
    </location>
</feature>
<feature type="coiled-coil region" evidence="1">
    <location>
        <begin position="477"/>
        <end position="547"/>
    </location>
</feature>
<dbReference type="PANTHER" id="PTHR37813">
    <property type="entry name" value="FELS-2 PROPHAGE PROTEIN"/>
    <property type="match status" value="1"/>
</dbReference>
<feature type="coiled-coil region" evidence="1">
    <location>
        <begin position="298"/>
        <end position="340"/>
    </location>
</feature>
<accession>A0ABP3L1G2</accession>
<comment type="caution">
    <text evidence="2">The sequence shown here is derived from an EMBL/GenBank/DDBJ whole genome shotgun (WGS) entry which is preliminary data.</text>
</comment>
<protein>
    <recommendedName>
        <fullName evidence="4">Phage-related minor tail protein</fullName>
    </recommendedName>
</protein>
<dbReference type="Gene3D" id="1.10.287.1490">
    <property type="match status" value="1"/>
</dbReference>
<dbReference type="RefSeq" id="WP_343839730.1">
    <property type="nucleotide sequence ID" value="NZ_BAAADO010000003.1"/>
</dbReference>
<organism evidence="2 3">
    <name type="scientific">Salinibacillus aidingensis</name>
    <dbReference type="NCBI Taxonomy" id="237684"/>
    <lineage>
        <taxon>Bacteria</taxon>
        <taxon>Bacillati</taxon>
        <taxon>Bacillota</taxon>
        <taxon>Bacilli</taxon>
        <taxon>Bacillales</taxon>
        <taxon>Bacillaceae</taxon>
        <taxon>Salinibacillus</taxon>
    </lineage>
</organism>
<dbReference type="Proteomes" id="UP001500880">
    <property type="component" value="Unassembled WGS sequence"/>
</dbReference>
<dbReference type="EMBL" id="BAAADO010000003">
    <property type="protein sequence ID" value="GAA0491338.1"/>
    <property type="molecule type" value="Genomic_DNA"/>
</dbReference>
<proteinExistence type="predicted"/>